<keyword evidence="4" id="KW-1185">Reference proteome</keyword>
<dbReference type="RefSeq" id="WP_191039721.1">
    <property type="nucleotide sequence ID" value="NZ_JACXAA010000004.1"/>
</dbReference>
<comment type="caution">
    <text evidence="3">The sequence shown here is derived from an EMBL/GenBank/DDBJ whole genome shotgun (WGS) entry which is preliminary data.</text>
</comment>
<dbReference type="InterPro" id="IPR005674">
    <property type="entry name" value="CocE/Ser_esterase"/>
</dbReference>
<accession>A0A927B2A7</accession>
<feature type="domain" description="Xaa-Pro dipeptidyl-peptidase C-terminal" evidence="2">
    <location>
        <begin position="342"/>
        <end position="601"/>
    </location>
</feature>
<dbReference type="SMART" id="SM00939">
    <property type="entry name" value="PepX_C"/>
    <property type="match status" value="1"/>
</dbReference>
<keyword evidence="1 3" id="KW-0378">Hydrolase</keyword>
<dbReference type="Gene3D" id="2.60.120.260">
    <property type="entry name" value="Galactose-binding domain-like"/>
    <property type="match status" value="1"/>
</dbReference>
<dbReference type="InterPro" id="IPR013736">
    <property type="entry name" value="Xaa-Pro_dipept_C"/>
</dbReference>
<dbReference type="Gene3D" id="3.40.50.1820">
    <property type="entry name" value="alpha/beta hydrolase"/>
    <property type="match status" value="1"/>
</dbReference>
<organism evidence="3 4">
    <name type="scientific">Spirosoma validum</name>
    <dbReference type="NCBI Taxonomy" id="2771355"/>
    <lineage>
        <taxon>Bacteria</taxon>
        <taxon>Pseudomonadati</taxon>
        <taxon>Bacteroidota</taxon>
        <taxon>Cytophagia</taxon>
        <taxon>Cytophagales</taxon>
        <taxon>Cytophagaceae</taxon>
        <taxon>Spirosoma</taxon>
    </lineage>
</organism>
<dbReference type="InterPro" id="IPR008979">
    <property type="entry name" value="Galactose-bd-like_sf"/>
</dbReference>
<evidence type="ECO:0000256" key="1">
    <source>
        <dbReference type="ARBA" id="ARBA00022801"/>
    </source>
</evidence>
<dbReference type="AlphaFoldDB" id="A0A927B2A7"/>
<dbReference type="NCBIfam" id="TIGR00976">
    <property type="entry name" value="CocE_NonD"/>
    <property type="match status" value="1"/>
</dbReference>
<proteinExistence type="predicted"/>
<reference evidence="3" key="1">
    <citation type="submission" date="2020-09" db="EMBL/GenBank/DDBJ databases">
        <authorList>
            <person name="Kim M.K."/>
        </authorList>
    </citation>
    <scope>NUCLEOTIDE SEQUENCE</scope>
    <source>
        <strain evidence="3">BT704</strain>
    </source>
</reference>
<dbReference type="SUPFAM" id="SSF53474">
    <property type="entry name" value="alpha/beta-Hydrolases"/>
    <property type="match status" value="1"/>
</dbReference>
<evidence type="ECO:0000313" key="4">
    <source>
        <dbReference type="Proteomes" id="UP000653797"/>
    </source>
</evidence>
<dbReference type="EMBL" id="JACXAA010000004">
    <property type="protein sequence ID" value="MBD2754095.1"/>
    <property type="molecule type" value="Genomic_DNA"/>
</dbReference>
<name>A0A927B2A7_9BACT</name>
<evidence type="ECO:0000313" key="3">
    <source>
        <dbReference type="EMBL" id="MBD2754095.1"/>
    </source>
</evidence>
<dbReference type="Gene3D" id="1.10.3020.10">
    <property type="entry name" value="alpha-amino acid ester hydrolase ( Helical cap domain)"/>
    <property type="match status" value="1"/>
</dbReference>
<gene>
    <name evidence="3" type="ORF">IC230_14395</name>
</gene>
<dbReference type="InterPro" id="IPR000383">
    <property type="entry name" value="Xaa-Pro-like_dom"/>
</dbReference>
<dbReference type="InterPro" id="IPR029058">
    <property type="entry name" value="AB_hydrolase_fold"/>
</dbReference>
<dbReference type="GO" id="GO:0008239">
    <property type="term" value="F:dipeptidyl-peptidase activity"/>
    <property type="evidence" value="ECO:0007669"/>
    <property type="project" value="InterPro"/>
</dbReference>
<dbReference type="Proteomes" id="UP000653797">
    <property type="component" value="Unassembled WGS sequence"/>
</dbReference>
<dbReference type="Pfam" id="PF02129">
    <property type="entry name" value="Peptidase_S15"/>
    <property type="match status" value="1"/>
</dbReference>
<sequence length="607" mass="69812">MHTSFYRIIGLLFLITYQTVGQTPSLYERQEVMIPMRDGVRLNTVIFILKDSKDPLPFLLTRTPYGVSLTTSPDKVPYTKDMADEGYIFVYQDIRGRYKSEGTFEMQRFTRDKKDPKAIDESTDTYDTIDWLLAHIPNNNRKVGMYGISYAGWTTVMGAIDPHPALAAVSEQATPSDMFLGDDFHHNGAFRLSYGFEYAFMEEATKQDSLFPFPDYDTYDWYLKLGPLSNVNKLYFKEKLPTWNDFVKHPNYDAFWQKQSLISRIDQPKVPIMNVAGWWDQEDFYGPLKAYQLWEKQDRAHKNFLVAGPWNHGGWARGDGRSLGNIKFDTSTAVTFQKEIQAPWFAYHLKSKGAGNFPEAITFQTGSNSWKRYETWPPKDAMKRNLYFQANGKLSFDAPKTTSGSDAYVSDPAHPVPYRTRPIEATYGPGSRWRTWLTEDQRFVQGRPDVLSCETDVLTEDVTVTGEVWAKLFSATTGSDADWIVKLIDVYPAQYPQQLGMGGYQLMVANDVFRGRFRTSFEKPQALRSNKTEAYSIDLHSINHVFRKGHKIMVQIQSTWFPVIDRNPQTFVPNIFEAKETDYQKATHTIFRSATYPSHLELSVVGK</sequence>
<protein>
    <submittedName>
        <fullName evidence="3">CocE/NonD family hydrolase</fullName>
    </submittedName>
</protein>
<dbReference type="SUPFAM" id="SSF49785">
    <property type="entry name" value="Galactose-binding domain-like"/>
    <property type="match status" value="1"/>
</dbReference>
<dbReference type="Pfam" id="PF08530">
    <property type="entry name" value="PepX_C"/>
    <property type="match status" value="1"/>
</dbReference>
<evidence type="ECO:0000259" key="2">
    <source>
        <dbReference type="SMART" id="SM00939"/>
    </source>
</evidence>